<feature type="compositionally biased region" description="Acidic residues" evidence="6">
    <location>
        <begin position="501"/>
        <end position="510"/>
    </location>
</feature>
<feature type="domain" description="Myb-like" evidence="7">
    <location>
        <begin position="9"/>
        <end position="61"/>
    </location>
</feature>
<evidence type="ECO:0000256" key="5">
    <source>
        <dbReference type="ARBA" id="ARBA00023242"/>
    </source>
</evidence>
<feature type="compositionally biased region" description="Polar residues" evidence="6">
    <location>
        <begin position="127"/>
        <end position="142"/>
    </location>
</feature>
<dbReference type="InterPro" id="IPR009057">
    <property type="entry name" value="Homeodomain-like_sf"/>
</dbReference>
<keyword evidence="10" id="KW-1185">Reference proteome</keyword>
<keyword evidence="3" id="KW-0238">DNA-binding</keyword>
<dbReference type="GO" id="GO:0005634">
    <property type="term" value="C:nucleus"/>
    <property type="evidence" value="ECO:0007669"/>
    <property type="project" value="UniProtKB-SubCell"/>
</dbReference>
<gene>
    <name evidence="9" type="ORF">GOP47_0014254</name>
</gene>
<dbReference type="InterPro" id="IPR015495">
    <property type="entry name" value="Myb_TF_plants"/>
</dbReference>
<proteinExistence type="predicted"/>
<evidence type="ECO:0000259" key="7">
    <source>
        <dbReference type="PROSITE" id="PS50090"/>
    </source>
</evidence>
<organism evidence="9 10">
    <name type="scientific">Adiantum capillus-veneris</name>
    <name type="common">Maidenhair fern</name>
    <dbReference type="NCBI Taxonomy" id="13818"/>
    <lineage>
        <taxon>Eukaryota</taxon>
        <taxon>Viridiplantae</taxon>
        <taxon>Streptophyta</taxon>
        <taxon>Embryophyta</taxon>
        <taxon>Tracheophyta</taxon>
        <taxon>Polypodiopsida</taxon>
        <taxon>Polypodiidae</taxon>
        <taxon>Polypodiales</taxon>
        <taxon>Pteridineae</taxon>
        <taxon>Pteridaceae</taxon>
        <taxon>Vittarioideae</taxon>
        <taxon>Adiantum</taxon>
    </lineage>
</organism>
<reference evidence="9" key="1">
    <citation type="submission" date="2021-01" db="EMBL/GenBank/DDBJ databases">
        <title>Adiantum capillus-veneris genome.</title>
        <authorList>
            <person name="Fang Y."/>
            <person name="Liao Q."/>
        </authorList>
    </citation>
    <scope>NUCLEOTIDE SEQUENCE</scope>
    <source>
        <strain evidence="9">H3</strain>
        <tissue evidence="9">Leaf</tissue>
    </source>
</reference>
<dbReference type="Gene3D" id="1.10.10.60">
    <property type="entry name" value="Homeodomain-like"/>
    <property type="match status" value="2"/>
</dbReference>
<dbReference type="FunFam" id="1.10.10.60:FF:000121">
    <property type="entry name" value="Myb transcription factor"/>
    <property type="match status" value="1"/>
</dbReference>
<evidence type="ECO:0000256" key="4">
    <source>
        <dbReference type="ARBA" id="ARBA00023163"/>
    </source>
</evidence>
<keyword evidence="4" id="KW-0804">Transcription</keyword>
<comment type="caution">
    <text evidence="9">The sequence shown here is derived from an EMBL/GenBank/DDBJ whole genome shotgun (WGS) entry which is preliminary data.</text>
</comment>
<feature type="domain" description="HTH myb-type" evidence="8">
    <location>
        <begin position="9"/>
        <end position="61"/>
    </location>
</feature>
<dbReference type="InterPro" id="IPR001005">
    <property type="entry name" value="SANT/Myb"/>
</dbReference>
<dbReference type="FunFam" id="1.10.10.60:FF:000349">
    <property type="entry name" value="Transcription factor MYB39"/>
    <property type="match status" value="1"/>
</dbReference>
<dbReference type="AlphaFoldDB" id="A0A9D4ZEP3"/>
<dbReference type="CDD" id="cd00167">
    <property type="entry name" value="SANT"/>
    <property type="match status" value="2"/>
</dbReference>
<evidence type="ECO:0000313" key="10">
    <source>
        <dbReference type="Proteomes" id="UP000886520"/>
    </source>
</evidence>
<dbReference type="PROSITE" id="PS51294">
    <property type="entry name" value="HTH_MYB"/>
    <property type="match status" value="2"/>
</dbReference>
<keyword evidence="5" id="KW-0539">Nucleus</keyword>
<feature type="domain" description="Myb-like" evidence="7">
    <location>
        <begin position="62"/>
        <end position="112"/>
    </location>
</feature>
<protein>
    <submittedName>
        <fullName evidence="9">Uncharacterized protein</fullName>
    </submittedName>
</protein>
<evidence type="ECO:0000256" key="1">
    <source>
        <dbReference type="ARBA" id="ARBA00004123"/>
    </source>
</evidence>
<evidence type="ECO:0000259" key="8">
    <source>
        <dbReference type="PROSITE" id="PS51294"/>
    </source>
</evidence>
<dbReference type="SUPFAM" id="SSF46689">
    <property type="entry name" value="Homeodomain-like"/>
    <property type="match status" value="1"/>
</dbReference>
<dbReference type="EMBL" id="JABFUD020000014">
    <property type="protein sequence ID" value="KAI5069911.1"/>
    <property type="molecule type" value="Genomic_DNA"/>
</dbReference>
<evidence type="ECO:0000256" key="6">
    <source>
        <dbReference type="SAM" id="MobiDB-lite"/>
    </source>
</evidence>
<dbReference type="PANTHER" id="PTHR10641:SF586">
    <property type="entry name" value="TRANSCRIPTION FACTOR MYB16"/>
    <property type="match status" value="1"/>
</dbReference>
<comment type="subcellular location">
    <subcellularLocation>
        <location evidence="1">Nucleus</location>
    </subcellularLocation>
</comment>
<dbReference type="PROSITE" id="PS50090">
    <property type="entry name" value="MYB_LIKE"/>
    <property type="match status" value="2"/>
</dbReference>
<dbReference type="Proteomes" id="UP000886520">
    <property type="component" value="Chromosome 14"/>
</dbReference>
<name>A0A9D4ZEP3_ADICA</name>
<evidence type="ECO:0000256" key="3">
    <source>
        <dbReference type="ARBA" id="ARBA00023125"/>
    </source>
</evidence>
<evidence type="ECO:0000256" key="2">
    <source>
        <dbReference type="ARBA" id="ARBA00023015"/>
    </source>
</evidence>
<feature type="domain" description="HTH myb-type" evidence="8">
    <location>
        <begin position="62"/>
        <end position="116"/>
    </location>
</feature>
<sequence>MGRAPCCDKVGLKKGPWTVEEDQTLSAYINQHGHGSWRALPKKAGLLRCGKSCRLRWTNYLRPDIKRGEFSASEEQTIIHLHALLGNKWSAIAAHLPKRTDNEIKNYWNTHLKKRLIKMGLDPVTHKPQTPSITLRTNNAESSEPLRIPKATGGSSAITHMAQWESVRLEAEARLAREAEMRAKEIWLPTVSTLARPFPSAGPQAPLVTGGHWMMPTKQQEAGSCNAINVLPSHMTKDNSSSSAYLASSLERCPSVVMNMRLKGEVGACPGNALSVNSTELFNSLHNWENSLQGQAGMMWPDSWKLFTNSIVSNSGPDCQESSSCSSPSHGTSHGSPTSTLCSLDGLSKTAAHPAQVRKLCWSDNNFLSISNPLLSHNQLLRPPPCTQRYIDDGLRDVAKNQGNCGAGGRLSNVCLLQELGSLQNDADNDESEVGSLFIDSNSRDFLGDLELDVSSSSYQSAASGRDDDMCKVSSYSVLLALGEEEYSKSEWNSASVLKEDPEEDQATAV</sequence>
<dbReference type="SMART" id="SM00717">
    <property type="entry name" value="SANT"/>
    <property type="match status" value="2"/>
</dbReference>
<dbReference type="GO" id="GO:0003677">
    <property type="term" value="F:DNA binding"/>
    <property type="evidence" value="ECO:0007669"/>
    <property type="project" value="UniProtKB-KW"/>
</dbReference>
<dbReference type="PANTHER" id="PTHR10641">
    <property type="entry name" value="MYB FAMILY TRANSCRIPTION FACTOR"/>
    <property type="match status" value="1"/>
</dbReference>
<keyword evidence="2" id="KW-0805">Transcription regulation</keyword>
<evidence type="ECO:0000313" key="9">
    <source>
        <dbReference type="EMBL" id="KAI5069911.1"/>
    </source>
</evidence>
<dbReference type="OrthoDB" id="2143914at2759"/>
<feature type="region of interest" description="Disordered" evidence="6">
    <location>
        <begin position="127"/>
        <end position="153"/>
    </location>
</feature>
<dbReference type="InterPro" id="IPR017930">
    <property type="entry name" value="Myb_dom"/>
</dbReference>
<feature type="region of interest" description="Disordered" evidence="6">
    <location>
        <begin position="488"/>
        <end position="510"/>
    </location>
</feature>
<dbReference type="Pfam" id="PF00249">
    <property type="entry name" value="Myb_DNA-binding"/>
    <property type="match status" value="2"/>
</dbReference>
<accession>A0A9D4ZEP3</accession>